<sequence length="647" mass="70161">MSSSSSPPLLVPPFSLAENAPKKVVHSARHKRLLDSLPRIQTWSQTPGEPKDGLPARAWYQRSIGQPFLTENAKEVRSISSQPQEPGRTTRRRSEEDETDNIPLASLVTKGKLVSVPSHLLPCAPYSSADLYLNASDASSQSQQSQLEAETGFKFAHSGGIGRLRLPCESTSSSDSISPFSNWLASQHDSQHSFSNRNEGPSSPRTSLLRSKSNDSSNSGGSPCSIELFPNLNPPNFRPQPNLEKVTVGEIKLSYLPFPSLQGIVPDLNAGTSFEQGALTTSGLVSRSNLGTKVIMTNSLRTTSESSYYSPPLSCMAQTGYLASSVTLSRDQAGEAPGSSFPGRFLDHGRLERFDLEKTDLADRHGAAGRVNPTSSLLANEAEDVEDEEMWLSTCSKQSMSTTLDSTRESRIPKFLKPTVKGPSKTPGVTPPLQAAGVGRPTTLEHLSVRAPFLLSPISIAVKTLSRPQRSGSRTMKAFGEGSSATICTEEEKEEEEKTSKRESSTSSSEDDSRRSSSSGGSTSYSSCDPSYPPEALVGFSLTTDFSLKSWVGNITPHFVCSASSYTQQAGVRGARKKLGPEQVDNHDDGDTEAHQASKRLQQQLSTWFQPILKDEFEKFDEEERCGEPEVSIPRGSVGIHEHPSFD</sequence>
<protein>
    <submittedName>
        <fullName evidence="1">Uncharacterized protein</fullName>
    </submittedName>
</protein>
<evidence type="ECO:0000313" key="2">
    <source>
        <dbReference type="Proteomes" id="UP000245626"/>
    </source>
</evidence>
<dbReference type="Proteomes" id="UP000245626">
    <property type="component" value="Unassembled WGS sequence"/>
</dbReference>
<keyword evidence="2" id="KW-1185">Reference proteome</keyword>
<dbReference type="EMBL" id="KZ819713">
    <property type="protein sequence ID" value="PWN53703.1"/>
    <property type="molecule type" value="Genomic_DNA"/>
</dbReference>
<accession>A0ACD0P6J3</accession>
<gene>
    <name evidence="1" type="ORF">IE53DRAFT_366124</name>
</gene>
<name>A0ACD0P6J3_9BASI</name>
<evidence type="ECO:0000313" key="1">
    <source>
        <dbReference type="EMBL" id="PWN53703.1"/>
    </source>
</evidence>
<proteinExistence type="predicted"/>
<reference evidence="1 2" key="1">
    <citation type="journal article" date="2018" name="Mol. Biol. Evol.">
        <title>Broad Genomic Sampling Reveals a Smut Pathogenic Ancestry of the Fungal Clade Ustilaginomycotina.</title>
        <authorList>
            <person name="Kijpornyongpan T."/>
            <person name="Mondo S.J."/>
            <person name="Barry K."/>
            <person name="Sandor L."/>
            <person name="Lee J."/>
            <person name="Lipzen A."/>
            <person name="Pangilinan J."/>
            <person name="LaButti K."/>
            <person name="Hainaut M."/>
            <person name="Henrissat B."/>
            <person name="Grigoriev I.V."/>
            <person name="Spatafora J.W."/>
            <person name="Aime M.C."/>
        </authorList>
    </citation>
    <scope>NUCLEOTIDE SEQUENCE [LARGE SCALE GENOMIC DNA]</scope>
    <source>
        <strain evidence="1 2">SA 807</strain>
    </source>
</reference>
<organism evidence="1 2">
    <name type="scientific">Violaceomyces palustris</name>
    <dbReference type="NCBI Taxonomy" id="1673888"/>
    <lineage>
        <taxon>Eukaryota</taxon>
        <taxon>Fungi</taxon>
        <taxon>Dikarya</taxon>
        <taxon>Basidiomycota</taxon>
        <taxon>Ustilaginomycotina</taxon>
        <taxon>Ustilaginomycetes</taxon>
        <taxon>Violaceomycetales</taxon>
        <taxon>Violaceomycetaceae</taxon>
        <taxon>Violaceomyces</taxon>
    </lineage>
</organism>